<dbReference type="HOGENOM" id="CLU_1294031_0_0_1"/>
<proteinExistence type="predicted"/>
<sequence length="213" mass="24009">MHPPHTPSPKNAPKSISDLEKFTQDRAAGSLLSLDEFAKYWNDFDAIARILLENKLMNKAERDLYFWTGLPFTVRRSIAQQLTTTDLAFHDRLIPTWRDAIQAGRIVFHDPSLDSTKQSKDVDKLVRTLHGLGVDDANYAVAYARLLVAAPAVADRIEPPLRWTRSPALTVLSAPNSPAATNRQTLRRAQSYVSYQWCPNCVEQYGVKRTSTT</sequence>
<gene>
    <name evidence="1" type="ORF">AGABI1DRAFT_124705</name>
</gene>
<organism evidence="1 2">
    <name type="scientific">Agaricus bisporus var. burnettii (strain JB137-S8 / ATCC MYA-4627 / FGSC 10392)</name>
    <name type="common">White button mushroom</name>
    <dbReference type="NCBI Taxonomy" id="597362"/>
    <lineage>
        <taxon>Eukaryota</taxon>
        <taxon>Fungi</taxon>
        <taxon>Dikarya</taxon>
        <taxon>Basidiomycota</taxon>
        <taxon>Agaricomycotina</taxon>
        <taxon>Agaricomycetes</taxon>
        <taxon>Agaricomycetidae</taxon>
        <taxon>Agaricales</taxon>
        <taxon>Agaricineae</taxon>
        <taxon>Agaricaceae</taxon>
        <taxon>Agaricus</taxon>
    </lineage>
</organism>
<dbReference type="EMBL" id="JH971385">
    <property type="protein sequence ID" value="EKM84395.1"/>
    <property type="molecule type" value="Genomic_DNA"/>
</dbReference>
<dbReference type="KEGG" id="abp:AGABI1DRAFT124705"/>
<dbReference type="AlphaFoldDB" id="K5Y7Y4"/>
<reference evidence="2" key="1">
    <citation type="journal article" date="2012" name="Proc. Natl. Acad. Sci. U.S.A.">
        <title>Genome sequence of the button mushroom Agaricus bisporus reveals mechanisms governing adaptation to a humic-rich ecological niche.</title>
        <authorList>
            <person name="Morin E."/>
            <person name="Kohler A."/>
            <person name="Baker A.R."/>
            <person name="Foulongne-Oriol M."/>
            <person name="Lombard V."/>
            <person name="Nagy L.G."/>
            <person name="Ohm R.A."/>
            <person name="Patyshakuliyeva A."/>
            <person name="Brun A."/>
            <person name="Aerts A.L."/>
            <person name="Bailey A.M."/>
            <person name="Billette C."/>
            <person name="Coutinho P.M."/>
            <person name="Deakin G."/>
            <person name="Doddapaneni H."/>
            <person name="Floudas D."/>
            <person name="Grimwood J."/>
            <person name="Hilden K."/>
            <person name="Kuees U."/>
            <person name="LaButti K.M."/>
            <person name="Lapidus A."/>
            <person name="Lindquist E.A."/>
            <person name="Lucas S.M."/>
            <person name="Murat C."/>
            <person name="Riley R.W."/>
            <person name="Salamov A.A."/>
            <person name="Schmutz J."/>
            <person name="Subramanian V."/>
            <person name="Woesten H.A.B."/>
            <person name="Xu J."/>
            <person name="Eastwood D.C."/>
            <person name="Foster G.D."/>
            <person name="Sonnenberg A.S."/>
            <person name="Cullen D."/>
            <person name="de Vries R.P."/>
            <person name="Lundell T."/>
            <person name="Hibbett D.S."/>
            <person name="Henrissat B."/>
            <person name="Burton K.S."/>
            <person name="Kerrigan R.W."/>
            <person name="Challen M.P."/>
            <person name="Grigoriev I.V."/>
            <person name="Martin F."/>
        </authorList>
    </citation>
    <scope>NUCLEOTIDE SEQUENCE [LARGE SCALE GENOMIC DNA]</scope>
    <source>
        <strain evidence="2">JB137-S8 / ATCC MYA-4627 / FGSC 10392</strain>
    </source>
</reference>
<dbReference type="GeneID" id="18826182"/>
<protein>
    <submittedName>
        <fullName evidence="1">Uncharacterized protein</fullName>
    </submittedName>
</protein>
<evidence type="ECO:0000313" key="1">
    <source>
        <dbReference type="EMBL" id="EKM84395.1"/>
    </source>
</evidence>
<accession>K5Y7Y4</accession>
<dbReference type="InParanoid" id="K5Y7Y4"/>
<dbReference type="Proteomes" id="UP000008493">
    <property type="component" value="Unassembled WGS sequence"/>
</dbReference>
<keyword evidence="2" id="KW-1185">Reference proteome</keyword>
<name>K5Y7Y4_AGABU</name>
<dbReference type="OrthoDB" id="3023732at2759"/>
<dbReference type="RefSeq" id="XP_007325985.1">
    <property type="nucleotide sequence ID" value="XM_007325923.1"/>
</dbReference>
<evidence type="ECO:0000313" key="2">
    <source>
        <dbReference type="Proteomes" id="UP000008493"/>
    </source>
</evidence>